<keyword evidence="10" id="KW-0964">Secreted</keyword>
<dbReference type="FunCoup" id="A0A8V0ZLM1">
    <property type="interactions" value="26"/>
</dbReference>
<dbReference type="Gene3D" id="3.40.50.300">
    <property type="entry name" value="P-loop containing nucleotide triphosphate hydrolases"/>
    <property type="match status" value="1"/>
</dbReference>
<dbReference type="SUPFAM" id="SSF52540">
    <property type="entry name" value="P-loop containing nucleoside triphosphate hydrolases"/>
    <property type="match status" value="1"/>
</dbReference>
<accession>A0A8V0ZLM1</accession>
<dbReference type="PROSITE" id="PS50824">
    <property type="entry name" value="DAPIN"/>
    <property type="match status" value="1"/>
</dbReference>
<feature type="domain" description="Pyrin" evidence="29">
    <location>
        <begin position="1"/>
        <end position="92"/>
    </location>
</feature>
<evidence type="ECO:0000256" key="3">
    <source>
        <dbReference type="ARBA" id="ARBA00004240"/>
    </source>
</evidence>
<evidence type="ECO:0000256" key="24">
    <source>
        <dbReference type="ARBA" id="ARBA00023212"/>
    </source>
</evidence>
<dbReference type="Pfam" id="PF02758">
    <property type="entry name" value="PYRIN"/>
    <property type="match status" value="1"/>
</dbReference>
<protein>
    <recommendedName>
        <fullName evidence="26">NACHT, LRR and PYD domains-containing protein 3</fullName>
    </recommendedName>
</protein>
<dbReference type="Gene3D" id="3.80.10.10">
    <property type="entry name" value="Ribonuclease Inhibitor"/>
    <property type="match status" value="1"/>
</dbReference>
<evidence type="ECO:0000256" key="7">
    <source>
        <dbReference type="ARBA" id="ARBA00008665"/>
    </source>
</evidence>
<dbReference type="CDD" id="cd08321">
    <property type="entry name" value="Pyrin_ASC-like"/>
    <property type="match status" value="1"/>
</dbReference>
<evidence type="ECO:0000256" key="9">
    <source>
        <dbReference type="ARBA" id="ARBA00022499"/>
    </source>
</evidence>
<evidence type="ECO:0000256" key="27">
    <source>
        <dbReference type="ARBA" id="ARBA00045987"/>
    </source>
</evidence>
<keyword evidence="18" id="KW-0805">Transcription regulation</keyword>
<dbReference type="InterPro" id="IPR032675">
    <property type="entry name" value="LRR_dom_sf"/>
</dbReference>
<evidence type="ECO:0000256" key="18">
    <source>
        <dbReference type="ARBA" id="ARBA00023015"/>
    </source>
</evidence>
<keyword evidence="23" id="KW-0395">Inflammatory response</keyword>
<dbReference type="RefSeq" id="NP_001335876.2">
    <property type="nucleotide sequence ID" value="NM_001348947.2"/>
</dbReference>
<gene>
    <name evidence="31" type="primary">NLRP3</name>
</gene>
<keyword evidence="11" id="KW-0597">Phosphoprotein</keyword>
<keyword evidence="13" id="KW-0547">Nucleotide-binding</keyword>
<dbReference type="SMART" id="SM00368">
    <property type="entry name" value="LRR_RI"/>
    <property type="match status" value="7"/>
</dbReference>
<dbReference type="SMR" id="A0A8V0ZLM1"/>
<evidence type="ECO:0000256" key="8">
    <source>
        <dbReference type="ARBA" id="ARBA00022490"/>
    </source>
</evidence>
<keyword evidence="21" id="KW-0010">Activator</keyword>
<dbReference type="GO" id="GO:0005634">
    <property type="term" value="C:nucleus"/>
    <property type="evidence" value="ECO:0007669"/>
    <property type="project" value="UniProtKB-SubCell"/>
</dbReference>
<feature type="domain" description="NACHT" evidence="30">
    <location>
        <begin position="167"/>
        <end position="365"/>
    </location>
</feature>
<dbReference type="Pfam" id="PF17779">
    <property type="entry name" value="WHD_NOD2"/>
    <property type="match status" value="1"/>
</dbReference>
<dbReference type="GO" id="GO:0045087">
    <property type="term" value="P:innate immune response"/>
    <property type="evidence" value="ECO:0007669"/>
    <property type="project" value="UniProtKB-KW"/>
</dbReference>
<dbReference type="InterPro" id="IPR007111">
    <property type="entry name" value="NACHT_NTPase"/>
</dbReference>
<evidence type="ECO:0000259" key="29">
    <source>
        <dbReference type="PROSITE" id="PS50824"/>
    </source>
</evidence>
<keyword evidence="32" id="KW-1185">Reference proteome</keyword>
<dbReference type="InterPro" id="IPR004020">
    <property type="entry name" value="DAPIN"/>
</dbReference>
<dbReference type="GO" id="GO:0005739">
    <property type="term" value="C:mitochondrion"/>
    <property type="evidence" value="ECO:0007669"/>
    <property type="project" value="UniProtKB-SubCell"/>
</dbReference>
<dbReference type="InterPro" id="IPR050637">
    <property type="entry name" value="NLRP_innate_immun_reg"/>
</dbReference>
<evidence type="ECO:0000256" key="26">
    <source>
        <dbReference type="ARBA" id="ARBA00040040"/>
    </source>
</evidence>
<proteinExistence type="inferred from homology"/>
<keyword evidence="24" id="KW-0206">Cytoskeleton</keyword>
<evidence type="ECO:0000256" key="14">
    <source>
        <dbReference type="ARBA" id="ARBA00022801"/>
    </source>
</evidence>
<dbReference type="Pfam" id="PF05729">
    <property type="entry name" value="NACHT"/>
    <property type="match status" value="1"/>
</dbReference>
<dbReference type="GO" id="GO:0006954">
    <property type="term" value="P:inflammatory response"/>
    <property type="evidence" value="ECO:0007669"/>
    <property type="project" value="UniProtKB-KW"/>
</dbReference>
<reference evidence="31" key="1">
    <citation type="submission" date="2020-11" db="EMBL/GenBank/DDBJ databases">
        <title>Gallus gallus (Chicken) genome, bGalGal1, GRCg7b, maternal haplotype autosomes + Z &amp; W.</title>
        <authorList>
            <person name="Warren W."/>
            <person name="Formenti G."/>
            <person name="Fedrigo O."/>
            <person name="Haase B."/>
            <person name="Mountcastle J."/>
            <person name="Balacco J."/>
            <person name="Tracey A."/>
            <person name="Schneider V."/>
            <person name="Okimoto R."/>
            <person name="Cheng H."/>
            <person name="Hawken R."/>
            <person name="Howe K."/>
            <person name="Jarvis E.D."/>
        </authorList>
    </citation>
    <scope>NUCLEOTIDE SEQUENCE [LARGE SCALE GENOMIC DNA]</scope>
    <source>
        <strain evidence="31">Broiler</strain>
    </source>
</reference>
<dbReference type="InterPro" id="IPR001611">
    <property type="entry name" value="Leu-rich_rpt"/>
</dbReference>
<keyword evidence="15" id="KW-0256">Endoplasmic reticulum</keyword>
<evidence type="ECO:0000256" key="5">
    <source>
        <dbReference type="ARBA" id="ARBA00004394"/>
    </source>
</evidence>
<evidence type="ECO:0000256" key="15">
    <source>
        <dbReference type="ARBA" id="ARBA00022824"/>
    </source>
</evidence>
<dbReference type="GO" id="GO:0005524">
    <property type="term" value="F:ATP binding"/>
    <property type="evidence" value="ECO:0007669"/>
    <property type="project" value="UniProtKB-KW"/>
</dbReference>
<comment type="catalytic activity">
    <reaction evidence="28">
        <text>ATP + H2O = ADP + phosphate + H(+)</text>
        <dbReference type="Rhea" id="RHEA:13065"/>
        <dbReference type="ChEBI" id="CHEBI:15377"/>
        <dbReference type="ChEBI" id="CHEBI:15378"/>
        <dbReference type="ChEBI" id="CHEBI:30616"/>
        <dbReference type="ChEBI" id="CHEBI:43474"/>
        <dbReference type="ChEBI" id="CHEBI:456216"/>
    </reaction>
    <physiologicalReaction direction="left-to-right" evidence="28">
        <dbReference type="Rhea" id="RHEA:13066"/>
    </physiologicalReaction>
</comment>
<dbReference type="OrthoDB" id="120976at2759"/>
<evidence type="ECO:0000256" key="13">
    <source>
        <dbReference type="ARBA" id="ARBA00022741"/>
    </source>
</evidence>
<dbReference type="Ensembl" id="ENSGALT00010053694.1">
    <property type="protein sequence ID" value="ENSGALP00010032344.1"/>
    <property type="gene ID" value="ENSGALG00010022058.1"/>
</dbReference>
<evidence type="ECO:0000256" key="25">
    <source>
        <dbReference type="ARBA" id="ARBA00023233"/>
    </source>
</evidence>
<dbReference type="GO" id="GO:0061702">
    <property type="term" value="C:canonical inflammasome complex"/>
    <property type="evidence" value="ECO:0007669"/>
    <property type="project" value="UniProtKB-SubCell"/>
</dbReference>
<dbReference type="PROSITE" id="PS50837">
    <property type="entry name" value="NACHT"/>
    <property type="match status" value="1"/>
</dbReference>
<evidence type="ECO:0000256" key="23">
    <source>
        <dbReference type="ARBA" id="ARBA00023198"/>
    </source>
</evidence>
<name>A0A8V0ZLM1_CHICK</name>
<evidence type="ECO:0000256" key="21">
    <source>
        <dbReference type="ARBA" id="ARBA00023159"/>
    </source>
</evidence>
<keyword evidence="14" id="KW-0378">Hydrolase</keyword>
<dbReference type="SMART" id="SM01289">
    <property type="entry name" value="PYRIN"/>
    <property type="match status" value="1"/>
</dbReference>
<evidence type="ECO:0000256" key="1">
    <source>
        <dbReference type="ARBA" id="ARBA00004110"/>
    </source>
</evidence>
<sequence>MAGEESTILLEALEGLTLEDFQEFKKKLPHTDIKGGWNIGRDELEKVTHPSSLISYMGDSYGEGAAMDIAISLFEEMNQRDLAEKILDEKVKEYKQKYTEHVAREFLQYKEANSCLGENLSVRDRYTNLTIARKSWDQHGDEPGDVSSDTVTTQTLFEPSKDGQVPLITVLVGASGMGKTMTIRKVMMEWVEGTLCTQFDYVFCIDCKELSFSKEVSMVDLISKCCPQQRMPAGRILGNPEKILFIFDSFEALGLPLAQPKDELSTDPTEAKPLETTLLSLLRRTVLPESSVLIATRPAALQSLGQCLEGKHYVEILGFSPAAREEYFHRYFGNDNKADVAFRFTRGNEVLYSLCVIPVMSWTVCTVLERELYERNQLLACSKTTTQMIMFYLSWLMKHRVSNAWQNLQQFLHKLCSLAADGIWKHKVLFEEKEIEDQGLNQPQLLSLFLNEKGLEKGTDHVNVYSFSHLHLQELFAAMFYVLEDQDGMVSDSRILAKDVNMLLESYHTSRMDLNVTVRLLFGLVNPKSVEYAGEGIGCRISLQPREDLLRWLQTRPRGTSHPREVMKIEDLDTFHLLFETNEKSFVQSVLGSFTGIALQDVKLTLYDQAALCFCIKQWAGLLSVTLRSCSFHQQHHRQEPAKGLPRQSWQQEELHSPLHPLCQALGHPGSSLQSLRLQWCGLTEGDSGALGTLLATLPSLVHLELGDGALGDDGVRMLCAGLRQPGCQLRVLRLRYTHLTSACCQDLAVALGTSTCLEELDLSFSAGLRDDGVKLLCEGLQHSGCQLRALRLGSCSLTGACCQALVAWLRHSHGLKCLDLSDTELGAGATLLLQHLRHHSCTLQTLGLSTSTLSKDALQELAALRALKPSLKITDLLEHEAPETGAMARLTFQRSVWAGRGAAVRGRKGLPSSRAAPPHSRSLC</sequence>
<evidence type="ECO:0000256" key="12">
    <source>
        <dbReference type="ARBA" id="ARBA00022737"/>
    </source>
</evidence>
<reference evidence="31" key="2">
    <citation type="submission" date="2025-08" db="UniProtKB">
        <authorList>
            <consortium name="Ensembl"/>
        </authorList>
    </citation>
    <scope>IDENTIFICATION</scope>
    <source>
        <strain evidence="31">broiler</strain>
    </source>
</reference>
<dbReference type="PANTHER" id="PTHR45690">
    <property type="entry name" value="NACHT, LRR AND PYD DOMAINS-CONTAINING PROTEIN 12"/>
    <property type="match status" value="1"/>
</dbReference>
<dbReference type="InterPro" id="IPR041267">
    <property type="entry name" value="NLRP_HD2"/>
</dbReference>
<evidence type="ECO:0000256" key="22">
    <source>
        <dbReference type="ARBA" id="ARBA00023163"/>
    </source>
</evidence>
<keyword evidence="25" id="KW-1271">Inflammasome</keyword>
<keyword evidence="12" id="KW-0677">Repeat</keyword>
<evidence type="ECO:0000259" key="30">
    <source>
        <dbReference type="PROSITE" id="PS50837"/>
    </source>
</evidence>
<dbReference type="GeneTree" id="ENSGT00940000159520"/>
<evidence type="ECO:0000256" key="6">
    <source>
        <dbReference type="ARBA" id="ARBA00004613"/>
    </source>
</evidence>
<evidence type="ECO:0000256" key="4">
    <source>
        <dbReference type="ARBA" id="ARBA00004267"/>
    </source>
</evidence>
<keyword evidence="9" id="KW-1017">Isopeptide bond</keyword>
<evidence type="ECO:0000256" key="28">
    <source>
        <dbReference type="ARBA" id="ARBA00048778"/>
    </source>
</evidence>
<dbReference type="GO" id="GO:0000139">
    <property type="term" value="C:Golgi membrane"/>
    <property type="evidence" value="ECO:0007669"/>
    <property type="project" value="UniProtKB-SubCell"/>
</dbReference>
<dbReference type="InterPro" id="IPR041075">
    <property type="entry name" value="NOD1/2_WH"/>
</dbReference>
<evidence type="ECO:0000256" key="17">
    <source>
        <dbReference type="ARBA" id="ARBA00022843"/>
    </source>
</evidence>
<dbReference type="Gene3D" id="1.10.533.10">
    <property type="entry name" value="Death Domain, Fas"/>
    <property type="match status" value="1"/>
</dbReference>
<dbReference type="RefSeq" id="XP_040556736.1">
    <property type="nucleotide sequence ID" value="XM_040700802.2"/>
</dbReference>
<evidence type="ECO:0000256" key="2">
    <source>
        <dbReference type="ARBA" id="ARBA00004173"/>
    </source>
</evidence>
<dbReference type="GO" id="GO:0005737">
    <property type="term" value="C:cytoplasm"/>
    <property type="evidence" value="ECO:0000318"/>
    <property type="project" value="GO_Central"/>
</dbReference>
<keyword evidence="19" id="KW-0333">Golgi apparatus</keyword>
<evidence type="ECO:0000256" key="10">
    <source>
        <dbReference type="ARBA" id="ARBA00022525"/>
    </source>
</evidence>
<dbReference type="RefSeq" id="XP_040556737.1">
    <property type="nucleotide sequence ID" value="XM_040700803.2"/>
</dbReference>
<dbReference type="GeneID" id="423021"/>
<evidence type="ECO:0000313" key="32">
    <source>
        <dbReference type="Proteomes" id="UP000000539"/>
    </source>
</evidence>
<dbReference type="SUPFAM" id="SSF52047">
    <property type="entry name" value="RNI-like"/>
    <property type="match status" value="1"/>
</dbReference>
<dbReference type="GO" id="GO:0005815">
    <property type="term" value="C:microtubule organizing center"/>
    <property type="evidence" value="ECO:0007669"/>
    <property type="project" value="UniProtKB-SubCell"/>
</dbReference>
<dbReference type="AlphaFoldDB" id="A0A8V0ZLM1"/>
<keyword evidence="22" id="KW-0804">Transcription</keyword>
<keyword evidence="17" id="KW-0832">Ubl conjugation</keyword>
<dbReference type="KEGG" id="gga:423021"/>
<evidence type="ECO:0000256" key="16">
    <source>
        <dbReference type="ARBA" id="ARBA00022840"/>
    </source>
</evidence>
<comment type="subcellular location">
    <subcellularLocation>
        <location evidence="4">Cytoplasm</location>
        <location evidence="4">Cytoskeleton</location>
        <location evidence="4">Microtubule organizing center</location>
    </subcellularLocation>
    <subcellularLocation>
        <location evidence="3">Endoplasmic reticulum</location>
    </subcellularLocation>
    <subcellularLocation>
        <location evidence="5">Golgi apparatus membrane</location>
    </subcellularLocation>
    <subcellularLocation>
        <location evidence="1">Inflammasome</location>
    </subcellularLocation>
    <subcellularLocation>
        <location evidence="2">Mitochondrion</location>
    </subcellularLocation>
    <subcellularLocation>
        <location evidence="6">Secreted</location>
    </subcellularLocation>
</comment>
<comment type="function">
    <text evidence="27">Independently of inflammasome activation, regulates the differentiation of T helper 2 (Th2) cells and has a role in Th2 cell-dependent asthma and tumor growth. During Th2 differentiation, required for optimal IRF4 binding to IL4 promoter and for IRF4-dependent IL4 transcription. Binds to the consensus DNA sequence 5'-GRRGGNRGAG-3'. May also participate in the transcription of IL5, IL13, GATA3, CCR3, CCR4 and MAF.</text>
</comment>
<keyword evidence="20" id="KW-0496">Mitochondrion</keyword>
<evidence type="ECO:0000256" key="20">
    <source>
        <dbReference type="ARBA" id="ARBA00023128"/>
    </source>
</evidence>
<evidence type="ECO:0000256" key="19">
    <source>
        <dbReference type="ARBA" id="ARBA00023034"/>
    </source>
</evidence>
<keyword evidence="16" id="KW-0067">ATP-binding</keyword>
<evidence type="ECO:0000313" key="31">
    <source>
        <dbReference type="Ensembl" id="ENSGALP00010032344.1"/>
    </source>
</evidence>
<comment type="similarity">
    <text evidence="7">Belongs to the NLRP family.</text>
</comment>
<reference evidence="31" key="3">
    <citation type="submission" date="2025-09" db="UniProtKB">
        <authorList>
            <consortium name="Ensembl"/>
        </authorList>
    </citation>
    <scope>IDENTIFICATION</scope>
    <source>
        <strain evidence="31">broiler</strain>
    </source>
</reference>
<organism evidence="31 32">
    <name type="scientific">Gallus gallus</name>
    <name type="common">Chicken</name>
    <dbReference type="NCBI Taxonomy" id="9031"/>
    <lineage>
        <taxon>Eukaryota</taxon>
        <taxon>Metazoa</taxon>
        <taxon>Chordata</taxon>
        <taxon>Craniata</taxon>
        <taxon>Vertebrata</taxon>
        <taxon>Euteleostomi</taxon>
        <taxon>Archelosauria</taxon>
        <taxon>Archosauria</taxon>
        <taxon>Dinosauria</taxon>
        <taxon>Saurischia</taxon>
        <taxon>Theropoda</taxon>
        <taxon>Coelurosauria</taxon>
        <taxon>Aves</taxon>
        <taxon>Neognathae</taxon>
        <taxon>Galloanserae</taxon>
        <taxon>Galliformes</taxon>
        <taxon>Phasianidae</taxon>
        <taxon>Phasianinae</taxon>
        <taxon>Gallus</taxon>
    </lineage>
</organism>
<dbReference type="CTD" id="114548"/>
<dbReference type="InterPro" id="IPR027417">
    <property type="entry name" value="P-loop_NTPase"/>
</dbReference>
<dbReference type="Pfam" id="PF17776">
    <property type="entry name" value="NLRC4_HD2"/>
    <property type="match status" value="1"/>
</dbReference>
<dbReference type="PANTHER" id="PTHR45690:SF19">
    <property type="entry name" value="NACHT, LRR AND PYD DOMAINS-CONTAINING PROTEIN 3"/>
    <property type="match status" value="1"/>
</dbReference>
<dbReference type="Pfam" id="PF13516">
    <property type="entry name" value="LRR_6"/>
    <property type="match status" value="2"/>
</dbReference>
<dbReference type="SUPFAM" id="SSF47986">
    <property type="entry name" value="DEATH domain"/>
    <property type="match status" value="1"/>
</dbReference>
<keyword evidence="8" id="KW-0963">Cytoplasm</keyword>
<dbReference type="Proteomes" id="UP000000539">
    <property type="component" value="Chromosome 5"/>
</dbReference>
<dbReference type="InterPro" id="IPR011029">
    <property type="entry name" value="DEATH-like_dom_sf"/>
</dbReference>
<evidence type="ECO:0000256" key="11">
    <source>
        <dbReference type="ARBA" id="ARBA00022553"/>
    </source>
</evidence>